<feature type="transmembrane region" description="Helical" evidence="5">
    <location>
        <begin position="21"/>
        <end position="39"/>
    </location>
</feature>
<comment type="similarity">
    <text evidence="1">Belongs to the SCO1/2 family.</text>
</comment>
<sequence>MTATTITPSQVEWHQRPLVRWLLLGGAVLLVAAVAFALFQPITVVPRIAPSPAFVLTDQNGETLTSEDLRGGLTLITITYADCQPPCPQTDTLMRSIQEALPTIEEPVVPMRLLSISIDPRDTPERLRAYAERVGADGETWHIATGDPVQLKYALGDGFRIYYEVRDNDEIVFEPTYVLVDSIGLIRGIYQYETAQADIIRRDIQLIQDEIRNSKGAAKLVYETAHLFLCYPTY</sequence>
<evidence type="ECO:0000256" key="2">
    <source>
        <dbReference type="ARBA" id="ARBA00023008"/>
    </source>
</evidence>
<keyword evidence="5" id="KW-0472">Membrane</keyword>
<feature type="disulfide bond" description="Redox-active" evidence="4">
    <location>
        <begin position="83"/>
        <end position="87"/>
    </location>
</feature>
<accession>A0A0M9UDB8</accession>
<evidence type="ECO:0000313" key="8">
    <source>
        <dbReference type="Proteomes" id="UP000037784"/>
    </source>
</evidence>
<dbReference type="FunCoup" id="A0A0M9UDB8">
    <property type="interactions" value="85"/>
</dbReference>
<dbReference type="GO" id="GO:0046872">
    <property type="term" value="F:metal ion binding"/>
    <property type="evidence" value="ECO:0007669"/>
    <property type="project" value="UniProtKB-KW"/>
</dbReference>
<dbReference type="Proteomes" id="UP000037784">
    <property type="component" value="Unassembled WGS sequence"/>
</dbReference>
<evidence type="ECO:0000256" key="5">
    <source>
        <dbReference type="SAM" id="Phobius"/>
    </source>
</evidence>
<protein>
    <submittedName>
        <fullName evidence="7">Protein SCO1/2</fullName>
    </submittedName>
</protein>
<proteinExistence type="inferred from homology"/>
<keyword evidence="2 3" id="KW-0186">Copper</keyword>
<reference evidence="7 8" key="1">
    <citation type="journal article" date="2015" name="Genome Announc.">
        <title>Draft Genome Sequence of a Heterotrophic Facultative Anaerobic Thermophilic Bacterium, Ardenticatena maritima Strain 110ST.</title>
        <authorList>
            <person name="Kawaichi S."/>
            <person name="Yoshida T."/>
            <person name="Sako Y."/>
            <person name="Nakamura R."/>
        </authorList>
    </citation>
    <scope>NUCLEOTIDE SEQUENCE [LARGE SCALE GENOMIC DNA]</scope>
    <source>
        <strain evidence="7 8">110S</strain>
    </source>
</reference>
<evidence type="ECO:0000256" key="3">
    <source>
        <dbReference type="PIRSR" id="PIRSR603782-1"/>
    </source>
</evidence>
<keyword evidence="4" id="KW-1015">Disulfide bond</keyword>
<dbReference type="PROSITE" id="PS51352">
    <property type="entry name" value="THIOREDOXIN_2"/>
    <property type="match status" value="1"/>
</dbReference>
<feature type="binding site" evidence="3">
    <location>
        <position position="83"/>
    </location>
    <ligand>
        <name>Cu cation</name>
        <dbReference type="ChEBI" id="CHEBI:23378"/>
    </ligand>
</feature>
<dbReference type="OrthoDB" id="5296507at2"/>
<dbReference type="AlphaFoldDB" id="A0A0M9UDB8"/>
<dbReference type="CDD" id="cd02968">
    <property type="entry name" value="SCO"/>
    <property type="match status" value="1"/>
</dbReference>
<evidence type="ECO:0000256" key="1">
    <source>
        <dbReference type="ARBA" id="ARBA00010996"/>
    </source>
</evidence>
<evidence type="ECO:0000259" key="6">
    <source>
        <dbReference type="PROSITE" id="PS51352"/>
    </source>
</evidence>
<keyword evidence="8" id="KW-1185">Reference proteome</keyword>
<feature type="binding site" evidence="3">
    <location>
        <position position="87"/>
    </location>
    <ligand>
        <name>Cu cation</name>
        <dbReference type="ChEBI" id="CHEBI:23378"/>
    </ligand>
</feature>
<dbReference type="EMBL" id="BBZA01000196">
    <property type="protein sequence ID" value="GAP63854.1"/>
    <property type="molecule type" value="Genomic_DNA"/>
</dbReference>
<keyword evidence="5" id="KW-0812">Transmembrane</keyword>
<evidence type="ECO:0000313" key="7">
    <source>
        <dbReference type="EMBL" id="GAP63854.1"/>
    </source>
</evidence>
<dbReference type="InterPro" id="IPR003782">
    <property type="entry name" value="SCO1/SenC"/>
</dbReference>
<dbReference type="PANTHER" id="PTHR12151:SF25">
    <property type="entry name" value="LINALOOL DEHYDRATASE_ISOMERASE DOMAIN-CONTAINING PROTEIN"/>
    <property type="match status" value="1"/>
</dbReference>
<dbReference type="Gene3D" id="3.40.30.10">
    <property type="entry name" value="Glutaredoxin"/>
    <property type="match status" value="1"/>
</dbReference>
<dbReference type="PANTHER" id="PTHR12151">
    <property type="entry name" value="ELECTRON TRANSPORT PROTIN SCO1/SENC FAMILY MEMBER"/>
    <property type="match status" value="1"/>
</dbReference>
<organism evidence="7 8">
    <name type="scientific">Ardenticatena maritima</name>
    <dbReference type="NCBI Taxonomy" id="872965"/>
    <lineage>
        <taxon>Bacteria</taxon>
        <taxon>Bacillati</taxon>
        <taxon>Chloroflexota</taxon>
        <taxon>Ardenticatenia</taxon>
        <taxon>Ardenticatenales</taxon>
        <taxon>Ardenticatenaceae</taxon>
        <taxon>Ardenticatena</taxon>
    </lineage>
</organism>
<dbReference type="InterPro" id="IPR036249">
    <property type="entry name" value="Thioredoxin-like_sf"/>
</dbReference>
<dbReference type="InParanoid" id="A0A0M9UDB8"/>
<feature type="domain" description="Thioredoxin" evidence="6">
    <location>
        <begin position="45"/>
        <end position="209"/>
    </location>
</feature>
<reference evidence="8" key="2">
    <citation type="submission" date="2015-08" db="EMBL/GenBank/DDBJ databases">
        <title>Draft Genome Sequence of a Heterotrophic Facultative Anaerobic Bacterium Ardenticatena maritima Strain 110S.</title>
        <authorList>
            <person name="Kawaichi S."/>
            <person name="Yoshida T."/>
            <person name="Sako Y."/>
            <person name="Nakamura R."/>
        </authorList>
    </citation>
    <scope>NUCLEOTIDE SEQUENCE [LARGE SCALE GENOMIC DNA]</scope>
    <source>
        <strain evidence="8">110S</strain>
    </source>
</reference>
<gene>
    <name evidence="7" type="ORF">ARMA_2277</name>
</gene>
<dbReference type="InterPro" id="IPR013766">
    <property type="entry name" value="Thioredoxin_domain"/>
</dbReference>
<name>A0A0M9UDB8_9CHLR</name>
<keyword evidence="5" id="KW-1133">Transmembrane helix</keyword>
<dbReference type="RefSeq" id="WP_054493639.1">
    <property type="nucleotide sequence ID" value="NZ_BBZA01000196.1"/>
</dbReference>
<dbReference type="Pfam" id="PF02630">
    <property type="entry name" value="SCO1-SenC"/>
    <property type="match status" value="1"/>
</dbReference>
<evidence type="ECO:0000256" key="4">
    <source>
        <dbReference type="PIRSR" id="PIRSR603782-2"/>
    </source>
</evidence>
<comment type="caution">
    <text evidence="7">The sequence shown here is derived from an EMBL/GenBank/DDBJ whole genome shotgun (WGS) entry which is preliminary data.</text>
</comment>
<keyword evidence="3" id="KW-0479">Metal-binding</keyword>
<dbReference type="SUPFAM" id="SSF52833">
    <property type="entry name" value="Thioredoxin-like"/>
    <property type="match status" value="1"/>
</dbReference>